<feature type="compositionally biased region" description="Basic residues" evidence="1">
    <location>
        <begin position="266"/>
        <end position="289"/>
    </location>
</feature>
<evidence type="ECO:0000313" key="3">
    <source>
        <dbReference type="Proteomes" id="UP000450000"/>
    </source>
</evidence>
<feature type="region of interest" description="Disordered" evidence="1">
    <location>
        <begin position="262"/>
        <end position="289"/>
    </location>
</feature>
<proteinExistence type="predicted"/>
<name>A0A6N7L484_9ACTN</name>
<organism evidence="2 3">
    <name type="scientific">Streptomyces kaniharaensis</name>
    <dbReference type="NCBI Taxonomy" id="212423"/>
    <lineage>
        <taxon>Bacteria</taxon>
        <taxon>Bacillati</taxon>
        <taxon>Actinomycetota</taxon>
        <taxon>Actinomycetes</taxon>
        <taxon>Kitasatosporales</taxon>
        <taxon>Streptomycetaceae</taxon>
        <taxon>Streptomyces</taxon>
    </lineage>
</organism>
<keyword evidence="3" id="KW-1185">Reference proteome</keyword>
<dbReference type="OrthoDB" id="4157869at2"/>
<comment type="caution">
    <text evidence="2">The sequence shown here is derived from an EMBL/GenBank/DDBJ whole genome shotgun (WGS) entry which is preliminary data.</text>
</comment>
<dbReference type="EMBL" id="WBOF01000004">
    <property type="protein sequence ID" value="MQS17398.1"/>
    <property type="molecule type" value="Genomic_DNA"/>
</dbReference>
<evidence type="ECO:0000256" key="1">
    <source>
        <dbReference type="SAM" id="MobiDB-lite"/>
    </source>
</evidence>
<sequence>MNMNDVMGQLPRPIAERMGRMSGMAMRAIIALIDEEPDTFAALVERVGSWDDDPGRAAYPMPRYEFATKEAARIVNDAFTAIEERRPLPNEVVTEGARGIVERLTPEEYRAEALAKLSEFPSGREPMDLSGGEDGGAVSFVITTAAAAWLCGGAGGRMATLENIRLMLLQQARQAESVATGAPEREQVNKISDADALALLGDLYDEDYALLIPSPRERGPWEWDMLAVLKTHLLETPADATTPEQCQELKAKLLTILQAAAATQTKRPKPTVRPVGKRVQPKRRPKRKR</sequence>
<reference evidence="2 3" key="1">
    <citation type="submission" date="2019-09" db="EMBL/GenBank/DDBJ databases">
        <title>Genome Sequences of Streptomyces kaniharaensis ATCC 21070.</title>
        <authorList>
            <person name="Zhu W."/>
            <person name="De Crecy-Lagard V."/>
            <person name="Richards N.G."/>
        </authorList>
    </citation>
    <scope>NUCLEOTIDE SEQUENCE [LARGE SCALE GENOMIC DNA]</scope>
    <source>
        <strain evidence="2 3">SF-557</strain>
    </source>
</reference>
<evidence type="ECO:0000313" key="2">
    <source>
        <dbReference type="EMBL" id="MQS17398.1"/>
    </source>
</evidence>
<dbReference type="RefSeq" id="WP_153470168.1">
    <property type="nucleotide sequence ID" value="NZ_WBOF01000004.1"/>
</dbReference>
<dbReference type="Proteomes" id="UP000450000">
    <property type="component" value="Unassembled WGS sequence"/>
</dbReference>
<accession>A0A6N7L484</accession>
<dbReference type="AlphaFoldDB" id="A0A6N7L484"/>
<protein>
    <submittedName>
        <fullName evidence="2">Uncharacterized protein</fullName>
    </submittedName>
</protein>
<gene>
    <name evidence="2" type="ORF">F7Q99_35760</name>
</gene>